<keyword evidence="3" id="KW-0804">Transcription</keyword>
<dbReference type="Proteomes" id="UP000293995">
    <property type="component" value="Chromosome"/>
</dbReference>
<feature type="DNA-binding region" description="H-T-H motif" evidence="4">
    <location>
        <begin position="35"/>
        <end position="54"/>
    </location>
</feature>
<dbReference type="InterPro" id="IPR001647">
    <property type="entry name" value="HTH_TetR"/>
</dbReference>
<sequence>MSADRRRRLTPDERRAQLVALGVNYLAEHPLDELTIDELSVQAGVSRGLVFHYFGSRQGLHHDVVLTARDSLLRASEPRPELAAPERLHDTLTRIVIFVREHRGTFYSLVRGVASGDPAIREVIDQSRDENARRLLEVFLELGTDETELLRVAVRSWVGFAEEVLVELAVEADHPVDEIVGFLERTVRGVVAAVGHAH</sequence>
<dbReference type="PANTHER" id="PTHR30055:SF174">
    <property type="entry name" value="TRANSCRIPTIONAL REGULATORY PROTEIN (PROBABLY TETR-FAMILY)-RELATED"/>
    <property type="match status" value="1"/>
</dbReference>
<dbReference type="GO" id="GO:0003700">
    <property type="term" value="F:DNA-binding transcription factor activity"/>
    <property type="evidence" value="ECO:0007669"/>
    <property type="project" value="TreeGrafter"/>
</dbReference>
<dbReference type="EMBL" id="CP035494">
    <property type="protein sequence ID" value="QAY59480.1"/>
    <property type="molecule type" value="Genomic_DNA"/>
</dbReference>
<dbReference type="PANTHER" id="PTHR30055">
    <property type="entry name" value="HTH-TYPE TRANSCRIPTIONAL REGULATOR RUTR"/>
    <property type="match status" value="1"/>
</dbReference>
<dbReference type="Gene3D" id="1.10.357.10">
    <property type="entry name" value="Tetracycline Repressor, domain 2"/>
    <property type="match status" value="1"/>
</dbReference>
<dbReference type="Pfam" id="PF21943">
    <property type="entry name" value="TetR_C_46"/>
    <property type="match status" value="1"/>
</dbReference>
<keyword evidence="7" id="KW-1185">Reference proteome</keyword>
<reference evidence="6 7" key="1">
    <citation type="submission" date="2019-01" db="EMBL/GenBank/DDBJ databases">
        <title>Genome sequencing of strain DFW100M-13.</title>
        <authorList>
            <person name="Heo J."/>
            <person name="Kim S.-J."/>
            <person name="Kim J.-S."/>
            <person name="Hong S.-B."/>
            <person name="Kwon S.-W."/>
        </authorList>
    </citation>
    <scope>NUCLEOTIDE SEQUENCE [LARGE SCALE GENOMIC DNA]</scope>
    <source>
        <strain evidence="6 7">DFW100M-13</strain>
    </source>
</reference>
<evidence type="ECO:0000256" key="2">
    <source>
        <dbReference type="ARBA" id="ARBA00023125"/>
    </source>
</evidence>
<gene>
    <name evidence="6" type="ORF">ET475_05380</name>
</gene>
<evidence type="ECO:0000313" key="7">
    <source>
        <dbReference type="Proteomes" id="UP000293995"/>
    </source>
</evidence>
<evidence type="ECO:0000313" key="6">
    <source>
        <dbReference type="EMBL" id="QAY59480.1"/>
    </source>
</evidence>
<dbReference type="SUPFAM" id="SSF46689">
    <property type="entry name" value="Homeodomain-like"/>
    <property type="match status" value="1"/>
</dbReference>
<dbReference type="InterPro" id="IPR054129">
    <property type="entry name" value="DesT_TetR_C"/>
</dbReference>
<dbReference type="OrthoDB" id="8479950at2"/>
<organism evidence="6 7">
    <name type="scientific">Microbacterium protaetiae</name>
    <dbReference type="NCBI Taxonomy" id="2509458"/>
    <lineage>
        <taxon>Bacteria</taxon>
        <taxon>Bacillati</taxon>
        <taxon>Actinomycetota</taxon>
        <taxon>Actinomycetes</taxon>
        <taxon>Micrococcales</taxon>
        <taxon>Microbacteriaceae</taxon>
        <taxon>Microbacterium</taxon>
    </lineage>
</organism>
<feature type="domain" description="HTH tetR-type" evidence="5">
    <location>
        <begin position="12"/>
        <end position="72"/>
    </location>
</feature>
<evidence type="ECO:0000259" key="5">
    <source>
        <dbReference type="PROSITE" id="PS50977"/>
    </source>
</evidence>
<dbReference type="RefSeq" id="WP_129386878.1">
    <property type="nucleotide sequence ID" value="NZ_CP035494.1"/>
</dbReference>
<evidence type="ECO:0000256" key="3">
    <source>
        <dbReference type="ARBA" id="ARBA00023163"/>
    </source>
</evidence>
<dbReference type="PROSITE" id="PS50977">
    <property type="entry name" value="HTH_TETR_2"/>
    <property type="match status" value="1"/>
</dbReference>
<dbReference type="InterPro" id="IPR009057">
    <property type="entry name" value="Homeodomain-like_sf"/>
</dbReference>
<proteinExistence type="predicted"/>
<protein>
    <submittedName>
        <fullName evidence="6">TetR/AcrR family transcriptional regulator</fullName>
    </submittedName>
</protein>
<name>A0A4P6EBD4_9MICO</name>
<evidence type="ECO:0000256" key="4">
    <source>
        <dbReference type="PROSITE-ProRule" id="PRU00335"/>
    </source>
</evidence>
<dbReference type="InterPro" id="IPR050109">
    <property type="entry name" value="HTH-type_TetR-like_transc_reg"/>
</dbReference>
<dbReference type="AlphaFoldDB" id="A0A4P6EBD4"/>
<accession>A0A4P6EBD4</accession>
<dbReference type="KEGG" id="mprt:ET475_05380"/>
<keyword evidence="1" id="KW-0805">Transcription regulation</keyword>
<dbReference type="Pfam" id="PF00440">
    <property type="entry name" value="TetR_N"/>
    <property type="match status" value="1"/>
</dbReference>
<dbReference type="GO" id="GO:0000976">
    <property type="term" value="F:transcription cis-regulatory region binding"/>
    <property type="evidence" value="ECO:0007669"/>
    <property type="project" value="TreeGrafter"/>
</dbReference>
<keyword evidence="2 4" id="KW-0238">DNA-binding</keyword>
<evidence type="ECO:0000256" key="1">
    <source>
        <dbReference type="ARBA" id="ARBA00023015"/>
    </source>
</evidence>